<keyword evidence="3" id="KW-0646">Protease inhibitor</keyword>
<evidence type="ECO:0000313" key="2">
    <source>
        <dbReference type="Proteomes" id="UP000694864"/>
    </source>
</evidence>
<dbReference type="InterPro" id="IPR011065">
    <property type="entry name" value="Kunitz_inhibitor_STI-like_sf"/>
</dbReference>
<dbReference type="Proteomes" id="UP000694864">
    <property type="component" value="Chromosome 9"/>
</dbReference>
<evidence type="ECO:0000313" key="3">
    <source>
        <dbReference type="RefSeq" id="XP_010428104.1"/>
    </source>
</evidence>
<dbReference type="GO" id="GO:0030414">
    <property type="term" value="F:peptidase inhibitor activity"/>
    <property type="evidence" value="ECO:0007669"/>
    <property type="project" value="UniProtKB-KW"/>
</dbReference>
<reference evidence="3" key="2">
    <citation type="submission" date="2025-08" db="UniProtKB">
        <authorList>
            <consortium name="RefSeq"/>
        </authorList>
    </citation>
    <scope>IDENTIFICATION</scope>
    <source>
        <tissue evidence="3">Leaf</tissue>
    </source>
</reference>
<name>A0ABM0TLF2_CAMSA</name>
<proteinExistence type="predicted"/>
<reference evidence="2" key="1">
    <citation type="journal article" date="2014" name="Nat. Commun.">
        <title>The emerging biofuel crop Camelina sativa retains a highly undifferentiated hexaploid genome structure.</title>
        <authorList>
            <person name="Kagale S."/>
            <person name="Koh C."/>
            <person name="Nixon J."/>
            <person name="Bollina V."/>
            <person name="Clarke W.E."/>
            <person name="Tuteja R."/>
            <person name="Spillane C."/>
            <person name="Robinson S.J."/>
            <person name="Links M.G."/>
            <person name="Clarke C."/>
            <person name="Higgins E.E."/>
            <person name="Huebert T."/>
            <person name="Sharpe A.G."/>
            <person name="Parkin I.A."/>
        </authorList>
    </citation>
    <scope>NUCLEOTIDE SEQUENCE [LARGE SCALE GENOMIC DNA]</scope>
    <source>
        <strain evidence="2">cv. DH55</strain>
    </source>
</reference>
<keyword evidence="2" id="KW-1185">Reference proteome</keyword>
<dbReference type="GeneID" id="104712827"/>
<feature type="signal peptide" evidence="1">
    <location>
        <begin position="1"/>
        <end position="23"/>
    </location>
</feature>
<dbReference type="RefSeq" id="XP_010428104.1">
    <property type="nucleotide sequence ID" value="XM_010429802.2"/>
</dbReference>
<dbReference type="SUPFAM" id="SSF50386">
    <property type="entry name" value="STI-like"/>
    <property type="match status" value="1"/>
</dbReference>
<dbReference type="Pfam" id="PF00197">
    <property type="entry name" value="Kunitz_legume"/>
    <property type="match status" value="1"/>
</dbReference>
<organism evidence="2 3">
    <name type="scientific">Camelina sativa</name>
    <name type="common">False flax</name>
    <name type="synonym">Myagrum sativum</name>
    <dbReference type="NCBI Taxonomy" id="90675"/>
    <lineage>
        <taxon>Eukaryota</taxon>
        <taxon>Viridiplantae</taxon>
        <taxon>Streptophyta</taxon>
        <taxon>Embryophyta</taxon>
        <taxon>Tracheophyta</taxon>
        <taxon>Spermatophyta</taxon>
        <taxon>Magnoliopsida</taxon>
        <taxon>eudicotyledons</taxon>
        <taxon>Gunneridae</taxon>
        <taxon>Pentapetalae</taxon>
        <taxon>rosids</taxon>
        <taxon>malvids</taxon>
        <taxon>Brassicales</taxon>
        <taxon>Brassicaceae</taxon>
        <taxon>Camelineae</taxon>
        <taxon>Camelina</taxon>
    </lineage>
</organism>
<dbReference type="SMART" id="SM00452">
    <property type="entry name" value="STI"/>
    <property type="match status" value="1"/>
</dbReference>
<gene>
    <name evidence="3" type="primary">LOC104712827</name>
</gene>
<accession>A0ABM0TLF2</accession>
<keyword evidence="1" id="KW-0732">Signal</keyword>
<feature type="chain" id="PRO_5046572282" evidence="1">
    <location>
        <begin position="24"/>
        <end position="218"/>
    </location>
</feature>
<dbReference type="PANTHER" id="PTHR33107:SF89">
    <property type="entry name" value="KUNITZ TRYPSIN INHIBITOR 2"/>
    <property type="match status" value="1"/>
</dbReference>
<evidence type="ECO:0000256" key="1">
    <source>
        <dbReference type="SAM" id="SignalP"/>
    </source>
</evidence>
<dbReference type="InterPro" id="IPR002160">
    <property type="entry name" value="Prot_inh_Kunz-lg"/>
</dbReference>
<dbReference type="PANTHER" id="PTHR33107">
    <property type="entry name" value="KUNITZ TRYPSIN INHIBITOR 2"/>
    <property type="match status" value="1"/>
</dbReference>
<protein>
    <submittedName>
        <fullName evidence="3">Cysteine protease inhibitor WSCP-like</fullName>
    </submittedName>
</protein>
<dbReference type="Gene3D" id="2.80.10.50">
    <property type="match status" value="1"/>
</dbReference>
<sequence>MNKLSVVSFLITLMLAAVVCIQAGELVKEADGNYLQTNQQYFIQPVNTNFSGGGLVPAPPTLSIFALCPLGIVQSPIDYIPGVPVSFSIRNAIMETTISTDDYVNVEFKSPKFWACTQFSKFWKVKESSSATEEPPLLVGGTKQEQNSWFKFENAGEGAGANTYKLTSFAGPIGTKPGALGAPQVVLTNDKAKTLLVKFKKFDKPTTTSSTSQFVKIM</sequence>